<dbReference type="OrthoDB" id="5973968at2759"/>
<sequence>MIKEALSKILGRTKPTFSAFRALDADAEIVLNDRPLESPSSVVSDGKSLSPAHLMYGRRLNTLHYNTEIKDEKLDSTYGERPDELKKAVIRHQTLLGQFKNRFLASYLPALREYHQATKKSQPTVVKEKDVVLIHDEKPRREWKLARCGEIRAADIRTANGKTNRPISKLYPLQVTEPASAPAEIQAGPAIVPAHLRPVRKCSIKAKAAVKRIFEQE</sequence>
<proteinExistence type="predicted"/>
<dbReference type="Pfam" id="PF18701">
    <property type="entry name" value="DUF5641"/>
    <property type="match status" value="1"/>
</dbReference>
<dbReference type="EMBL" id="GL732581">
    <property type="protein sequence ID" value="EFX74705.1"/>
    <property type="molecule type" value="Genomic_DNA"/>
</dbReference>
<dbReference type="PhylomeDB" id="E9H0Q9"/>
<dbReference type="KEGG" id="dpx:DAPPUDRAFT_251601"/>
<dbReference type="OMA" id="EINCENE"/>
<evidence type="ECO:0000259" key="1">
    <source>
        <dbReference type="Pfam" id="PF18701"/>
    </source>
</evidence>
<dbReference type="AlphaFoldDB" id="E9H0Q9"/>
<organism evidence="2 3">
    <name type="scientific">Daphnia pulex</name>
    <name type="common">Water flea</name>
    <dbReference type="NCBI Taxonomy" id="6669"/>
    <lineage>
        <taxon>Eukaryota</taxon>
        <taxon>Metazoa</taxon>
        <taxon>Ecdysozoa</taxon>
        <taxon>Arthropoda</taxon>
        <taxon>Crustacea</taxon>
        <taxon>Branchiopoda</taxon>
        <taxon>Diplostraca</taxon>
        <taxon>Cladocera</taxon>
        <taxon>Anomopoda</taxon>
        <taxon>Daphniidae</taxon>
        <taxon>Daphnia</taxon>
    </lineage>
</organism>
<name>E9H0Q9_DAPPU</name>
<dbReference type="eggNOG" id="KOG0017">
    <property type="taxonomic scope" value="Eukaryota"/>
</dbReference>
<dbReference type="Proteomes" id="UP000000305">
    <property type="component" value="Unassembled WGS sequence"/>
</dbReference>
<gene>
    <name evidence="2" type="ORF">DAPPUDRAFT_251601</name>
</gene>
<reference evidence="2 3" key="1">
    <citation type="journal article" date="2011" name="Science">
        <title>The ecoresponsive genome of Daphnia pulex.</title>
        <authorList>
            <person name="Colbourne J.K."/>
            <person name="Pfrender M.E."/>
            <person name="Gilbert D."/>
            <person name="Thomas W.K."/>
            <person name="Tucker A."/>
            <person name="Oakley T.H."/>
            <person name="Tokishita S."/>
            <person name="Aerts A."/>
            <person name="Arnold G.J."/>
            <person name="Basu M.K."/>
            <person name="Bauer D.J."/>
            <person name="Caceres C.E."/>
            <person name="Carmel L."/>
            <person name="Casola C."/>
            <person name="Choi J.H."/>
            <person name="Detter J.C."/>
            <person name="Dong Q."/>
            <person name="Dusheyko S."/>
            <person name="Eads B.D."/>
            <person name="Frohlich T."/>
            <person name="Geiler-Samerotte K.A."/>
            <person name="Gerlach D."/>
            <person name="Hatcher P."/>
            <person name="Jogdeo S."/>
            <person name="Krijgsveld J."/>
            <person name="Kriventseva E.V."/>
            <person name="Kultz D."/>
            <person name="Laforsch C."/>
            <person name="Lindquist E."/>
            <person name="Lopez J."/>
            <person name="Manak J.R."/>
            <person name="Muller J."/>
            <person name="Pangilinan J."/>
            <person name="Patwardhan R.P."/>
            <person name="Pitluck S."/>
            <person name="Pritham E.J."/>
            <person name="Rechtsteiner A."/>
            <person name="Rho M."/>
            <person name="Rogozin I.B."/>
            <person name="Sakarya O."/>
            <person name="Salamov A."/>
            <person name="Schaack S."/>
            <person name="Shapiro H."/>
            <person name="Shiga Y."/>
            <person name="Skalitzky C."/>
            <person name="Smith Z."/>
            <person name="Souvorov A."/>
            <person name="Sung W."/>
            <person name="Tang Z."/>
            <person name="Tsuchiya D."/>
            <person name="Tu H."/>
            <person name="Vos H."/>
            <person name="Wang M."/>
            <person name="Wolf Y.I."/>
            <person name="Yamagata H."/>
            <person name="Yamada T."/>
            <person name="Ye Y."/>
            <person name="Shaw J.R."/>
            <person name="Andrews J."/>
            <person name="Crease T.J."/>
            <person name="Tang H."/>
            <person name="Lucas S.M."/>
            <person name="Robertson H.M."/>
            <person name="Bork P."/>
            <person name="Koonin E.V."/>
            <person name="Zdobnov E.M."/>
            <person name="Grigoriev I.V."/>
            <person name="Lynch M."/>
            <person name="Boore J.L."/>
        </authorList>
    </citation>
    <scope>NUCLEOTIDE SEQUENCE [LARGE SCALE GENOMIC DNA]</scope>
</reference>
<keyword evidence="3" id="KW-1185">Reference proteome</keyword>
<evidence type="ECO:0000313" key="3">
    <source>
        <dbReference type="Proteomes" id="UP000000305"/>
    </source>
</evidence>
<accession>E9H0Q9</accession>
<dbReference type="InterPro" id="IPR040676">
    <property type="entry name" value="DUF5641"/>
</dbReference>
<evidence type="ECO:0000313" key="2">
    <source>
        <dbReference type="EMBL" id="EFX74705.1"/>
    </source>
</evidence>
<protein>
    <recommendedName>
        <fullName evidence="1">DUF5641 domain-containing protein</fullName>
    </recommendedName>
</protein>
<dbReference type="InParanoid" id="E9H0Q9"/>
<feature type="domain" description="DUF5641" evidence="1">
    <location>
        <begin position="93"/>
        <end position="173"/>
    </location>
</feature>
<dbReference type="HOGENOM" id="CLU_110844_0_0_1"/>
<dbReference type="STRING" id="6669.E9H0Q9"/>